<proteinExistence type="predicted"/>
<dbReference type="Proteomes" id="UP001497623">
    <property type="component" value="Unassembled WGS sequence"/>
</dbReference>
<feature type="non-terminal residue" evidence="1">
    <location>
        <position position="359"/>
    </location>
</feature>
<keyword evidence="2" id="KW-1185">Reference proteome</keyword>
<comment type="caution">
    <text evidence="1">The sequence shown here is derived from an EMBL/GenBank/DDBJ whole genome shotgun (WGS) entry which is preliminary data.</text>
</comment>
<dbReference type="EMBL" id="CAXKWB010012992">
    <property type="protein sequence ID" value="CAL4106208.1"/>
    <property type="molecule type" value="Genomic_DNA"/>
</dbReference>
<dbReference type="AlphaFoldDB" id="A0AAV2R0X4"/>
<evidence type="ECO:0000313" key="1">
    <source>
        <dbReference type="EMBL" id="CAL4106208.1"/>
    </source>
</evidence>
<evidence type="ECO:0000313" key="2">
    <source>
        <dbReference type="Proteomes" id="UP001497623"/>
    </source>
</evidence>
<name>A0AAV2R0X4_MEGNR</name>
<reference evidence="1 2" key="1">
    <citation type="submission" date="2024-05" db="EMBL/GenBank/DDBJ databases">
        <authorList>
            <person name="Wallberg A."/>
        </authorList>
    </citation>
    <scope>NUCLEOTIDE SEQUENCE [LARGE SCALE GENOMIC DNA]</scope>
</reference>
<sequence length="359" mass="40123">MAKKWSFCSAPIWDRKSCKYSTSAGNFSTENQFPTPDWGSVGPVLNYKDEVDAGVEFEKKRVVKASPNFFHIKNTSAECLISRGSPCAIPINISKTVNQSVISNYSYKSRSTADFCKKKDPLQTPQEYARNNEENSLFMTGFNGRLDALEIQGENFIVHPEWRENRQWIVVSSIKSQKSNTVKLAPEEIEENIIFNKSEDIFASDNICQINSRCVDGIGFVLLRSIKDVSLVVLNGDIENSDFESTSLKSGCLPVCSSLSSEVSGLWSVVYEDGTVEVHPAEGPQIWSTKLQADSHIGQLRWYECEFGPHPMSLLIAGRSNLFLADLRTAGSRKDNLSTAQRNILKTENMASFIDSNEQ</sequence>
<protein>
    <submittedName>
        <fullName evidence="1">Uncharacterized protein</fullName>
    </submittedName>
</protein>
<organism evidence="1 2">
    <name type="scientific">Meganyctiphanes norvegica</name>
    <name type="common">Northern krill</name>
    <name type="synonym">Thysanopoda norvegica</name>
    <dbReference type="NCBI Taxonomy" id="48144"/>
    <lineage>
        <taxon>Eukaryota</taxon>
        <taxon>Metazoa</taxon>
        <taxon>Ecdysozoa</taxon>
        <taxon>Arthropoda</taxon>
        <taxon>Crustacea</taxon>
        <taxon>Multicrustacea</taxon>
        <taxon>Malacostraca</taxon>
        <taxon>Eumalacostraca</taxon>
        <taxon>Eucarida</taxon>
        <taxon>Euphausiacea</taxon>
        <taxon>Euphausiidae</taxon>
        <taxon>Meganyctiphanes</taxon>
    </lineage>
</organism>
<gene>
    <name evidence="1" type="ORF">MNOR_LOCUS18281</name>
</gene>
<accession>A0AAV2R0X4</accession>